<dbReference type="FunFam" id="3.80.10.10:FF:000383">
    <property type="entry name" value="Leucine-rich repeat receptor protein kinase EMS1"/>
    <property type="match status" value="1"/>
</dbReference>
<evidence type="ECO:0000256" key="1">
    <source>
        <dbReference type="ARBA" id="ARBA00022614"/>
    </source>
</evidence>
<evidence type="ECO:0000313" key="5">
    <source>
        <dbReference type="Proteomes" id="UP000653305"/>
    </source>
</evidence>
<dbReference type="Gene3D" id="3.80.10.10">
    <property type="entry name" value="Ribonuclease Inhibitor"/>
    <property type="match status" value="1"/>
</dbReference>
<dbReference type="InterPro" id="IPR032675">
    <property type="entry name" value="LRR_dom_sf"/>
</dbReference>
<keyword evidence="5" id="KW-1185">Reference proteome</keyword>
<accession>A0A830B4B3</accession>
<keyword evidence="4" id="KW-0675">Receptor</keyword>
<evidence type="ECO:0000313" key="4">
    <source>
        <dbReference type="EMBL" id="GFP79025.1"/>
    </source>
</evidence>
<dbReference type="Proteomes" id="UP000653305">
    <property type="component" value="Unassembled WGS sequence"/>
</dbReference>
<keyword evidence="4" id="KW-0418">Kinase</keyword>
<keyword evidence="4" id="KW-0808">Transferase</keyword>
<proteinExistence type="predicted"/>
<dbReference type="Pfam" id="PF00560">
    <property type="entry name" value="LRR_1"/>
    <property type="match status" value="1"/>
</dbReference>
<dbReference type="InterPro" id="IPR001611">
    <property type="entry name" value="Leu-rich_rpt"/>
</dbReference>
<organism evidence="4 5">
    <name type="scientific">Phtheirospermum japonicum</name>
    <dbReference type="NCBI Taxonomy" id="374723"/>
    <lineage>
        <taxon>Eukaryota</taxon>
        <taxon>Viridiplantae</taxon>
        <taxon>Streptophyta</taxon>
        <taxon>Embryophyta</taxon>
        <taxon>Tracheophyta</taxon>
        <taxon>Spermatophyta</taxon>
        <taxon>Magnoliopsida</taxon>
        <taxon>eudicotyledons</taxon>
        <taxon>Gunneridae</taxon>
        <taxon>Pentapetalae</taxon>
        <taxon>asterids</taxon>
        <taxon>lamiids</taxon>
        <taxon>Lamiales</taxon>
        <taxon>Orobanchaceae</taxon>
        <taxon>Orobanchaceae incertae sedis</taxon>
        <taxon>Phtheirospermum</taxon>
    </lineage>
</organism>
<gene>
    <name evidence="4" type="ORF">PHJA_000046000</name>
</gene>
<evidence type="ECO:0000256" key="3">
    <source>
        <dbReference type="ARBA" id="ARBA00022737"/>
    </source>
</evidence>
<keyword evidence="1" id="KW-0433">Leucine-rich repeat</keyword>
<name>A0A830B4B3_9LAMI</name>
<dbReference type="OrthoDB" id="1939111at2759"/>
<dbReference type="PANTHER" id="PTHR47988">
    <property type="entry name" value="SOMATIC EMBRYOGENESIS RECEPTOR KINASE 1"/>
    <property type="match status" value="1"/>
</dbReference>
<dbReference type="GO" id="GO:0016301">
    <property type="term" value="F:kinase activity"/>
    <property type="evidence" value="ECO:0007669"/>
    <property type="project" value="UniProtKB-KW"/>
</dbReference>
<dbReference type="EMBL" id="BMAC01000003">
    <property type="protein sequence ID" value="GFP79025.1"/>
    <property type="molecule type" value="Genomic_DNA"/>
</dbReference>
<reference evidence="4" key="1">
    <citation type="submission" date="2020-07" db="EMBL/GenBank/DDBJ databases">
        <title>Ethylene signaling mediates host invasion by parasitic plants.</title>
        <authorList>
            <person name="Yoshida S."/>
        </authorList>
    </citation>
    <scope>NUCLEOTIDE SEQUENCE</scope>
    <source>
        <strain evidence="4">Okayama</strain>
    </source>
</reference>
<dbReference type="AlphaFoldDB" id="A0A830B4B3"/>
<sequence>MVSCETSCCCILHTCDELVWISRCFPVPSLCEQLGPLEMYSTYKFQKFDTELNDNNLEGPIPLELGNLISLMELNIFNNSFSGAFPDTFGNLVNLRTLQLHINNLTGPIPLAMPYIRNLEMVSLGLNAGLCGPFTALCIDVSTYPFTCPPIDAINGTCPCRCGNTYTIPCEKNITDIKDCPWNP</sequence>
<dbReference type="SUPFAM" id="SSF52058">
    <property type="entry name" value="L domain-like"/>
    <property type="match status" value="1"/>
</dbReference>
<keyword evidence="2" id="KW-0732">Signal</keyword>
<evidence type="ECO:0000256" key="2">
    <source>
        <dbReference type="ARBA" id="ARBA00022729"/>
    </source>
</evidence>
<keyword evidence="3" id="KW-0677">Repeat</keyword>
<comment type="caution">
    <text evidence="4">The sequence shown here is derived from an EMBL/GenBank/DDBJ whole genome shotgun (WGS) entry which is preliminary data.</text>
</comment>
<protein>
    <submittedName>
        <fullName evidence="4">Somatic embryogenesis receptor kinase 2</fullName>
    </submittedName>
</protein>